<keyword evidence="2" id="KW-1185">Reference proteome</keyword>
<dbReference type="EMBL" id="UZAL01033926">
    <property type="protein sequence ID" value="VDP64387.1"/>
    <property type="molecule type" value="Genomic_DNA"/>
</dbReference>
<protein>
    <submittedName>
        <fullName evidence="1">Uncharacterized protein</fullName>
    </submittedName>
</protein>
<dbReference type="Proteomes" id="UP000269396">
    <property type="component" value="Unassembled WGS sequence"/>
</dbReference>
<organism evidence="1 2">
    <name type="scientific">Schistosoma mattheei</name>
    <dbReference type="NCBI Taxonomy" id="31246"/>
    <lineage>
        <taxon>Eukaryota</taxon>
        <taxon>Metazoa</taxon>
        <taxon>Spiralia</taxon>
        <taxon>Lophotrochozoa</taxon>
        <taxon>Platyhelminthes</taxon>
        <taxon>Trematoda</taxon>
        <taxon>Digenea</taxon>
        <taxon>Strigeidida</taxon>
        <taxon>Schistosomatoidea</taxon>
        <taxon>Schistosomatidae</taxon>
        <taxon>Schistosoma</taxon>
    </lineage>
</organism>
<name>A0A3P8EJU4_9TREM</name>
<proteinExistence type="predicted"/>
<dbReference type="AlphaFoldDB" id="A0A3P8EJU4"/>
<reference evidence="1 2" key="1">
    <citation type="submission" date="2018-11" db="EMBL/GenBank/DDBJ databases">
        <authorList>
            <consortium name="Pathogen Informatics"/>
        </authorList>
    </citation>
    <scope>NUCLEOTIDE SEQUENCE [LARGE SCALE GENOMIC DNA]</scope>
    <source>
        <strain>Denwood</strain>
        <strain evidence="2">Zambia</strain>
    </source>
</reference>
<accession>A0A3P8EJU4</accession>
<sequence>MSLKTTYYVESHSKTLGILSFHTVCVSKNTVESIFVLMPTDFYISTQMTKWN</sequence>
<evidence type="ECO:0000313" key="2">
    <source>
        <dbReference type="Proteomes" id="UP000269396"/>
    </source>
</evidence>
<gene>
    <name evidence="1" type="ORF">SMTD_LOCUS13816</name>
</gene>
<evidence type="ECO:0000313" key="1">
    <source>
        <dbReference type="EMBL" id="VDP64387.1"/>
    </source>
</evidence>